<evidence type="ECO:0000313" key="2">
    <source>
        <dbReference type="Proteomes" id="UP001396334"/>
    </source>
</evidence>
<name>A0ABR2UA90_9ROSI</name>
<keyword evidence="2" id="KW-1185">Reference proteome</keyword>
<reference evidence="1 2" key="1">
    <citation type="journal article" date="2024" name="G3 (Bethesda)">
        <title>Genome assembly of Hibiscus sabdariffa L. provides insights into metabolisms of medicinal natural products.</title>
        <authorList>
            <person name="Kim T."/>
        </authorList>
    </citation>
    <scope>NUCLEOTIDE SEQUENCE [LARGE SCALE GENOMIC DNA]</scope>
    <source>
        <strain evidence="1">TK-2024</strain>
        <tissue evidence="1">Old leaves</tissue>
    </source>
</reference>
<gene>
    <name evidence="1" type="ORF">V6N11_052518</name>
</gene>
<accession>A0ABR2UA90</accession>
<sequence>MEPVEYTSLLGYLEEFNEGKIDVVELKEEFNEKYPCLFPQFQCVLGVSNDLTRVVESTESNNKEAKKTIHFPEIYESNTCSICFESYETKDGMMKTLYFSQKLMKKTSSHEYWAFLNAIYDYDTDKIIIADLKTKIAHDFEAFRDDFDSVLDFYTNLNCPSSSSNSIHNKEKKPNQVKR</sequence>
<dbReference type="EMBL" id="JBBPBN010000001">
    <property type="protein sequence ID" value="KAK9046633.1"/>
    <property type="molecule type" value="Genomic_DNA"/>
</dbReference>
<comment type="caution">
    <text evidence="1">The sequence shown here is derived from an EMBL/GenBank/DDBJ whole genome shotgun (WGS) entry which is preliminary data.</text>
</comment>
<evidence type="ECO:0000313" key="1">
    <source>
        <dbReference type="EMBL" id="KAK9046633.1"/>
    </source>
</evidence>
<proteinExistence type="predicted"/>
<protein>
    <submittedName>
        <fullName evidence="1">Uncharacterized protein</fullName>
    </submittedName>
</protein>
<organism evidence="1 2">
    <name type="scientific">Hibiscus sabdariffa</name>
    <name type="common">roselle</name>
    <dbReference type="NCBI Taxonomy" id="183260"/>
    <lineage>
        <taxon>Eukaryota</taxon>
        <taxon>Viridiplantae</taxon>
        <taxon>Streptophyta</taxon>
        <taxon>Embryophyta</taxon>
        <taxon>Tracheophyta</taxon>
        <taxon>Spermatophyta</taxon>
        <taxon>Magnoliopsida</taxon>
        <taxon>eudicotyledons</taxon>
        <taxon>Gunneridae</taxon>
        <taxon>Pentapetalae</taxon>
        <taxon>rosids</taxon>
        <taxon>malvids</taxon>
        <taxon>Malvales</taxon>
        <taxon>Malvaceae</taxon>
        <taxon>Malvoideae</taxon>
        <taxon>Hibiscus</taxon>
    </lineage>
</organism>
<dbReference type="Proteomes" id="UP001396334">
    <property type="component" value="Unassembled WGS sequence"/>
</dbReference>